<dbReference type="InParanoid" id="A0A0G4FR75"/>
<dbReference type="EMBL" id="CDMY01000488">
    <property type="protein sequence ID" value="CEM17009.1"/>
    <property type="molecule type" value="Genomic_DNA"/>
</dbReference>
<sequence length="256" mass="28870">MQEGLPQQGRSHLLAWPTPIAEDSWVWVAMTAHSGPSCRLGKDPERRAAADQQWPPHQLRRHDECPMLVLAAGEREHMGLQRGKPEHRVQAPSSGRTLGAWSRRRPTTDLVHLPAARQELLPSVRPETLQLPSETLLSFDEPPPLSSSRRRRLTHPDSLPAATFRVTDRKTNASRWRTIWRVRAALGHFVGWATTKTVSNREVVGEWRQGPDGQLVHVPQLQCFAVKGFNNEEGNDDCQFQWGRLGSSGCRWASSD</sequence>
<protein>
    <submittedName>
        <fullName evidence="2">Uncharacterized protein</fullName>
    </submittedName>
</protein>
<evidence type="ECO:0000256" key="1">
    <source>
        <dbReference type="SAM" id="MobiDB-lite"/>
    </source>
</evidence>
<evidence type="ECO:0000313" key="3">
    <source>
        <dbReference type="Proteomes" id="UP000041254"/>
    </source>
</evidence>
<feature type="region of interest" description="Disordered" evidence="1">
    <location>
        <begin position="132"/>
        <end position="154"/>
    </location>
</feature>
<accession>A0A0G4FR75</accession>
<proteinExistence type="predicted"/>
<keyword evidence="3" id="KW-1185">Reference proteome</keyword>
<name>A0A0G4FR75_VITBC</name>
<organism evidence="2 3">
    <name type="scientific">Vitrella brassicaformis (strain CCMP3155)</name>
    <dbReference type="NCBI Taxonomy" id="1169540"/>
    <lineage>
        <taxon>Eukaryota</taxon>
        <taxon>Sar</taxon>
        <taxon>Alveolata</taxon>
        <taxon>Colpodellida</taxon>
        <taxon>Vitrellaceae</taxon>
        <taxon>Vitrella</taxon>
    </lineage>
</organism>
<dbReference type="AlphaFoldDB" id="A0A0G4FR75"/>
<reference evidence="2 3" key="1">
    <citation type="submission" date="2014-11" db="EMBL/GenBank/DDBJ databases">
        <authorList>
            <person name="Zhu J."/>
            <person name="Qi W."/>
            <person name="Song R."/>
        </authorList>
    </citation>
    <scope>NUCLEOTIDE SEQUENCE [LARGE SCALE GENOMIC DNA]</scope>
</reference>
<dbReference type="VEuPathDB" id="CryptoDB:Vbra_21573"/>
<feature type="region of interest" description="Disordered" evidence="1">
    <location>
        <begin position="80"/>
        <end position="101"/>
    </location>
</feature>
<feature type="compositionally biased region" description="Basic and acidic residues" evidence="1">
    <location>
        <begin position="80"/>
        <end position="89"/>
    </location>
</feature>
<gene>
    <name evidence="2" type="ORF">Vbra_21573</name>
</gene>
<evidence type="ECO:0000313" key="2">
    <source>
        <dbReference type="EMBL" id="CEM17009.1"/>
    </source>
</evidence>
<dbReference type="Proteomes" id="UP000041254">
    <property type="component" value="Unassembled WGS sequence"/>
</dbReference>